<accession>A0A4Z2HI04</accession>
<name>A0A4Z2HI04_9TELE</name>
<organism evidence="1 2">
    <name type="scientific">Liparis tanakae</name>
    <name type="common">Tanaka's snailfish</name>
    <dbReference type="NCBI Taxonomy" id="230148"/>
    <lineage>
        <taxon>Eukaryota</taxon>
        <taxon>Metazoa</taxon>
        <taxon>Chordata</taxon>
        <taxon>Craniata</taxon>
        <taxon>Vertebrata</taxon>
        <taxon>Euteleostomi</taxon>
        <taxon>Actinopterygii</taxon>
        <taxon>Neopterygii</taxon>
        <taxon>Teleostei</taxon>
        <taxon>Neoteleostei</taxon>
        <taxon>Acanthomorphata</taxon>
        <taxon>Eupercaria</taxon>
        <taxon>Perciformes</taxon>
        <taxon>Cottioidei</taxon>
        <taxon>Cottales</taxon>
        <taxon>Liparidae</taxon>
        <taxon>Liparis</taxon>
    </lineage>
</organism>
<evidence type="ECO:0000313" key="1">
    <source>
        <dbReference type="EMBL" id="TNN65467.1"/>
    </source>
</evidence>
<protein>
    <submittedName>
        <fullName evidence="1">Uncharacterized protein</fullName>
    </submittedName>
</protein>
<keyword evidence="2" id="KW-1185">Reference proteome</keyword>
<sequence>MGQLGTAELMDVAAVGEKEPTTAQQPYIRYNKMITHGLCSMHGTMRSTGLNHTHHSTDKLLYPNEGHALKRGE</sequence>
<dbReference type="AlphaFoldDB" id="A0A4Z2HI04"/>
<comment type="caution">
    <text evidence="1">The sequence shown here is derived from an EMBL/GenBank/DDBJ whole genome shotgun (WGS) entry which is preliminary data.</text>
</comment>
<dbReference type="Proteomes" id="UP000314294">
    <property type="component" value="Unassembled WGS sequence"/>
</dbReference>
<evidence type="ECO:0000313" key="2">
    <source>
        <dbReference type="Proteomes" id="UP000314294"/>
    </source>
</evidence>
<gene>
    <name evidence="1" type="ORF">EYF80_024286</name>
</gene>
<proteinExistence type="predicted"/>
<dbReference type="EMBL" id="SRLO01000234">
    <property type="protein sequence ID" value="TNN65467.1"/>
    <property type="molecule type" value="Genomic_DNA"/>
</dbReference>
<reference evidence="1 2" key="1">
    <citation type="submission" date="2019-03" db="EMBL/GenBank/DDBJ databases">
        <title>First draft genome of Liparis tanakae, snailfish: a comprehensive survey of snailfish specific genes.</title>
        <authorList>
            <person name="Kim W."/>
            <person name="Song I."/>
            <person name="Jeong J.-H."/>
            <person name="Kim D."/>
            <person name="Kim S."/>
            <person name="Ryu S."/>
            <person name="Song J.Y."/>
            <person name="Lee S.K."/>
        </authorList>
    </citation>
    <scope>NUCLEOTIDE SEQUENCE [LARGE SCALE GENOMIC DNA]</scope>
    <source>
        <tissue evidence="1">Muscle</tissue>
    </source>
</reference>